<name>A0A0C3QW86_9AGAM</name>
<dbReference type="SUPFAM" id="SSF81383">
    <property type="entry name" value="F-box domain"/>
    <property type="match status" value="1"/>
</dbReference>
<dbReference type="Pfam" id="PF00646">
    <property type="entry name" value="F-box"/>
    <property type="match status" value="1"/>
</dbReference>
<dbReference type="InterPro" id="IPR036047">
    <property type="entry name" value="F-box-like_dom_sf"/>
</dbReference>
<evidence type="ECO:0000259" key="1">
    <source>
        <dbReference type="PROSITE" id="PS50181"/>
    </source>
</evidence>
<dbReference type="OrthoDB" id="2322499at2759"/>
<evidence type="ECO:0000313" key="2">
    <source>
        <dbReference type="EMBL" id="KIO33094.1"/>
    </source>
</evidence>
<keyword evidence="3" id="KW-1185">Reference proteome</keyword>
<dbReference type="PROSITE" id="PS50181">
    <property type="entry name" value="FBOX"/>
    <property type="match status" value="1"/>
</dbReference>
<dbReference type="EMBL" id="KN822950">
    <property type="protein sequence ID" value="KIO33094.1"/>
    <property type="molecule type" value="Genomic_DNA"/>
</dbReference>
<sequence length="91" mass="10512">RGGKLRDLMNMPVDIFTEICFYLGPHDLRRLALTSKRLWDILMTKEVRHIWKATLASVPDLPECPSDLNEPQYICLLYSSECYTIVSPISI</sequence>
<evidence type="ECO:0000313" key="3">
    <source>
        <dbReference type="Proteomes" id="UP000054248"/>
    </source>
</evidence>
<accession>A0A0C3QW86</accession>
<reference evidence="2 3" key="1">
    <citation type="submission" date="2014-04" db="EMBL/GenBank/DDBJ databases">
        <authorList>
            <consortium name="DOE Joint Genome Institute"/>
            <person name="Kuo A."/>
            <person name="Girlanda M."/>
            <person name="Perotto S."/>
            <person name="Kohler A."/>
            <person name="Nagy L.G."/>
            <person name="Floudas D."/>
            <person name="Copeland A."/>
            <person name="Barry K.W."/>
            <person name="Cichocki N."/>
            <person name="Veneault-Fourrey C."/>
            <person name="LaButti K."/>
            <person name="Lindquist E.A."/>
            <person name="Lipzen A."/>
            <person name="Lundell T."/>
            <person name="Morin E."/>
            <person name="Murat C."/>
            <person name="Sun H."/>
            <person name="Tunlid A."/>
            <person name="Henrissat B."/>
            <person name="Grigoriev I.V."/>
            <person name="Hibbett D.S."/>
            <person name="Martin F."/>
            <person name="Nordberg H.P."/>
            <person name="Cantor M.N."/>
            <person name="Hua S.X."/>
        </authorList>
    </citation>
    <scope>NUCLEOTIDE SEQUENCE [LARGE SCALE GENOMIC DNA]</scope>
    <source>
        <strain evidence="2 3">MUT 4182</strain>
    </source>
</reference>
<dbReference type="CDD" id="cd09917">
    <property type="entry name" value="F-box_SF"/>
    <property type="match status" value="1"/>
</dbReference>
<proteinExistence type="predicted"/>
<dbReference type="Proteomes" id="UP000054248">
    <property type="component" value="Unassembled WGS sequence"/>
</dbReference>
<gene>
    <name evidence="2" type="ORF">M407DRAFT_65783</name>
</gene>
<dbReference type="HOGENOM" id="CLU_139930_1_1_1"/>
<reference evidence="3" key="2">
    <citation type="submission" date="2015-01" db="EMBL/GenBank/DDBJ databases">
        <title>Evolutionary Origins and Diversification of the Mycorrhizal Mutualists.</title>
        <authorList>
            <consortium name="DOE Joint Genome Institute"/>
            <consortium name="Mycorrhizal Genomics Consortium"/>
            <person name="Kohler A."/>
            <person name="Kuo A."/>
            <person name="Nagy L.G."/>
            <person name="Floudas D."/>
            <person name="Copeland A."/>
            <person name="Barry K.W."/>
            <person name="Cichocki N."/>
            <person name="Veneault-Fourrey C."/>
            <person name="LaButti K."/>
            <person name="Lindquist E.A."/>
            <person name="Lipzen A."/>
            <person name="Lundell T."/>
            <person name="Morin E."/>
            <person name="Murat C."/>
            <person name="Riley R."/>
            <person name="Ohm R."/>
            <person name="Sun H."/>
            <person name="Tunlid A."/>
            <person name="Henrissat B."/>
            <person name="Grigoriev I.V."/>
            <person name="Hibbett D.S."/>
            <person name="Martin F."/>
        </authorList>
    </citation>
    <scope>NUCLEOTIDE SEQUENCE [LARGE SCALE GENOMIC DNA]</scope>
    <source>
        <strain evidence="3">MUT 4182</strain>
    </source>
</reference>
<dbReference type="InterPro" id="IPR001810">
    <property type="entry name" value="F-box_dom"/>
</dbReference>
<dbReference type="AlphaFoldDB" id="A0A0C3QW86"/>
<feature type="domain" description="F-box" evidence="1">
    <location>
        <begin position="5"/>
        <end position="54"/>
    </location>
</feature>
<feature type="non-terminal residue" evidence="2">
    <location>
        <position position="1"/>
    </location>
</feature>
<protein>
    <recommendedName>
        <fullName evidence="1">F-box domain-containing protein</fullName>
    </recommendedName>
</protein>
<organism evidence="2 3">
    <name type="scientific">Tulasnella calospora MUT 4182</name>
    <dbReference type="NCBI Taxonomy" id="1051891"/>
    <lineage>
        <taxon>Eukaryota</taxon>
        <taxon>Fungi</taxon>
        <taxon>Dikarya</taxon>
        <taxon>Basidiomycota</taxon>
        <taxon>Agaricomycotina</taxon>
        <taxon>Agaricomycetes</taxon>
        <taxon>Cantharellales</taxon>
        <taxon>Tulasnellaceae</taxon>
        <taxon>Tulasnella</taxon>
    </lineage>
</organism>
<dbReference type="STRING" id="1051891.A0A0C3QW86"/>